<dbReference type="EMBL" id="JAVRRG010000009">
    <property type="protein sequence ID" value="KAK5099690.1"/>
    <property type="molecule type" value="Genomic_DNA"/>
</dbReference>
<name>A0ABR0KLD0_9EURO</name>
<feature type="compositionally biased region" description="Basic and acidic residues" evidence="1">
    <location>
        <begin position="9"/>
        <end position="23"/>
    </location>
</feature>
<keyword evidence="3" id="KW-1185">Reference proteome</keyword>
<feature type="compositionally biased region" description="Basic and acidic residues" evidence="1">
    <location>
        <begin position="44"/>
        <end position="55"/>
    </location>
</feature>
<dbReference type="Proteomes" id="UP001345013">
    <property type="component" value="Unassembled WGS sequence"/>
</dbReference>
<evidence type="ECO:0000313" key="3">
    <source>
        <dbReference type="Proteomes" id="UP001345013"/>
    </source>
</evidence>
<comment type="caution">
    <text evidence="2">The sequence shown here is derived from an EMBL/GenBank/DDBJ whole genome shotgun (WGS) entry which is preliminary data.</text>
</comment>
<feature type="region of interest" description="Disordered" evidence="1">
    <location>
        <begin position="1"/>
        <end position="68"/>
    </location>
</feature>
<evidence type="ECO:0000256" key="1">
    <source>
        <dbReference type="SAM" id="MobiDB-lite"/>
    </source>
</evidence>
<accession>A0ABR0KLD0</accession>
<protein>
    <submittedName>
        <fullName evidence="2">Uncharacterized protein</fullName>
    </submittedName>
</protein>
<proteinExistence type="predicted"/>
<feature type="region of interest" description="Disordered" evidence="1">
    <location>
        <begin position="80"/>
        <end position="129"/>
    </location>
</feature>
<gene>
    <name evidence="2" type="ORF">LTR24_001349</name>
</gene>
<organism evidence="2 3">
    <name type="scientific">Lithohypha guttulata</name>
    <dbReference type="NCBI Taxonomy" id="1690604"/>
    <lineage>
        <taxon>Eukaryota</taxon>
        <taxon>Fungi</taxon>
        <taxon>Dikarya</taxon>
        <taxon>Ascomycota</taxon>
        <taxon>Pezizomycotina</taxon>
        <taxon>Eurotiomycetes</taxon>
        <taxon>Chaetothyriomycetidae</taxon>
        <taxon>Chaetothyriales</taxon>
        <taxon>Trichomeriaceae</taxon>
        <taxon>Lithohypha</taxon>
    </lineage>
</organism>
<sequence>MTDQTYHVTSEDLRKEEAHESKYHGGQIPKDSDVSAMKQMMSEQESKEDQIDRVKAGLPLPDDPPVAADLQSADARTVNVGSGGVNAKLGTGSSSGLRGPATAESSVRIDGDEYHHKTEPPTDTKSDRQ</sequence>
<feature type="compositionally biased region" description="Low complexity" evidence="1">
    <location>
        <begin position="56"/>
        <end position="68"/>
    </location>
</feature>
<reference evidence="2 3" key="1">
    <citation type="submission" date="2023-08" db="EMBL/GenBank/DDBJ databases">
        <title>Black Yeasts Isolated from many extreme environments.</title>
        <authorList>
            <person name="Coleine C."/>
            <person name="Stajich J.E."/>
            <person name="Selbmann L."/>
        </authorList>
    </citation>
    <scope>NUCLEOTIDE SEQUENCE [LARGE SCALE GENOMIC DNA]</scope>
    <source>
        <strain evidence="2 3">CCFEE 5885</strain>
    </source>
</reference>
<feature type="compositionally biased region" description="Basic and acidic residues" evidence="1">
    <location>
        <begin position="107"/>
        <end position="129"/>
    </location>
</feature>
<evidence type="ECO:0000313" key="2">
    <source>
        <dbReference type="EMBL" id="KAK5099690.1"/>
    </source>
</evidence>